<gene>
    <name evidence="1" type="ORF">Sjap_022640</name>
</gene>
<dbReference type="Proteomes" id="UP001417504">
    <property type="component" value="Unassembled WGS sequence"/>
</dbReference>
<reference evidence="1 2" key="1">
    <citation type="submission" date="2024-01" db="EMBL/GenBank/DDBJ databases">
        <title>Genome assemblies of Stephania.</title>
        <authorList>
            <person name="Yang L."/>
        </authorList>
    </citation>
    <scope>NUCLEOTIDE SEQUENCE [LARGE SCALE GENOMIC DNA]</scope>
    <source>
        <strain evidence="1">QJT</strain>
        <tissue evidence="1">Leaf</tissue>
    </source>
</reference>
<organism evidence="1 2">
    <name type="scientific">Stephania japonica</name>
    <dbReference type="NCBI Taxonomy" id="461633"/>
    <lineage>
        <taxon>Eukaryota</taxon>
        <taxon>Viridiplantae</taxon>
        <taxon>Streptophyta</taxon>
        <taxon>Embryophyta</taxon>
        <taxon>Tracheophyta</taxon>
        <taxon>Spermatophyta</taxon>
        <taxon>Magnoliopsida</taxon>
        <taxon>Ranunculales</taxon>
        <taxon>Menispermaceae</taxon>
        <taxon>Menispermoideae</taxon>
        <taxon>Cissampelideae</taxon>
        <taxon>Stephania</taxon>
    </lineage>
</organism>
<evidence type="ECO:0000313" key="1">
    <source>
        <dbReference type="EMBL" id="KAK9097143.1"/>
    </source>
</evidence>
<proteinExistence type="predicted"/>
<protein>
    <submittedName>
        <fullName evidence="1">Uncharacterized protein</fullName>
    </submittedName>
</protein>
<comment type="caution">
    <text evidence="1">The sequence shown here is derived from an EMBL/GenBank/DDBJ whole genome shotgun (WGS) entry which is preliminary data.</text>
</comment>
<sequence>MRRPDEVGSSRPIFTDDESFDKFKKEFKEMQAILLKLVDDTCIDRGQLLEMQRRLCRME</sequence>
<keyword evidence="2" id="KW-1185">Reference proteome</keyword>
<accession>A0AAP0EUY5</accession>
<name>A0AAP0EUY5_9MAGN</name>
<dbReference type="AlphaFoldDB" id="A0AAP0EUY5"/>
<evidence type="ECO:0000313" key="2">
    <source>
        <dbReference type="Proteomes" id="UP001417504"/>
    </source>
</evidence>
<dbReference type="EMBL" id="JBBNAE010000009">
    <property type="protein sequence ID" value="KAK9097143.1"/>
    <property type="molecule type" value="Genomic_DNA"/>
</dbReference>